<keyword evidence="3" id="KW-1185">Reference proteome</keyword>
<sequence>MPAVPPSTPADGAKAPAERPGAAGMLSEAPESWLPVSTVDATPANTGWGTANNPEDESVRIAVVQPLDHEDTSAWDVGTADFLPALLPVTAPADDRQQEIVTDYVQRSAEPWRPDEALSTYQRVRGGPAEILPDELPTCGDAPEPLEPEADTAEDETEEEEERTMADLLRQDHSAWGEPVRRSTPGVLE</sequence>
<comment type="caution">
    <text evidence="2">The sequence shown here is derived from an EMBL/GenBank/DDBJ whole genome shotgun (WGS) entry which is preliminary data.</text>
</comment>
<feature type="compositionally biased region" description="Acidic residues" evidence="1">
    <location>
        <begin position="144"/>
        <end position="162"/>
    </location>
</feature>
<protein>
    <submittedName>
        <fullName evidence="2">Uncharacterized protein</fullName>
    </submittedName>
</protein>
<dbReference type="AlphaFoldDB" id="A0A7W3ZG92"/>
<feature type="compositionally biased region" description="Basic and acidic residues" evidence="1">
    <location>
        <begin position="163"/>
        <end position="181"/>
    </location>
</feature>
<evidence type="ECO:0000313" key="2">
    <source>
        <dbReference type="EMBL" id="MBB1159897.1"/>
    </source>
</evidence>
<organism evidence="2 3">
    <name type="scientific">Amycolatopsis dendrobii</name>
    <dbReference type="NCBI Taxonomy" id="2760662"/>
    <lineage>
        <taxon>Bacteria</taxon>
        <taxon>Bacillati</taxon>
        <taxon>Actinomycetota</taxon>
        <taxon>Actinomycetes</taxon>
        <taxon>Pseudonocardiales</taxon>
        <taxon>Pseudonocardiaceae</taxon>
        <taxon>Amycolatopsis</taxon>
    </lineage>
</organism>
<evidence type="ECO:0000313" key="3">
    <source>
        <dbReference type="Proteomes" id="UP000526734"/>
    </source>
</evidence>
<gene>
    <name evidence="2" type="ORF">H4281_42710</name>
</gene>
<proteinExistence type="predicted"/>
<feature type="region of interest" description="Disordered" evidence="1">
    <location>
        <begin position="1"/>
        <end position="28"/>
    </location>
</feature>
<evidence type="ECO:0000256" key="1">
    <source>
        <dbReference type="SAM" id="MobiDB-lite"/>
    </source>
</evidence>
<feature type="region of interest" description="Disordered" evidence="1">
    <location>
        <begin position="128"/>
        <end position="189"/>
    </location>
</feature>
<reference evidence="2 3" key="1">
    <citation type="submission" date="2020-08" db="EMBL/GenBank/DDBJ databases">
        <title>Amycolatopsis sp. nov. DR6-1 isolated from Dendrobium heterocarpum.</title>
        <authorList>
            <person name="Tedsree N."/>
            <person name="Kuncharoen N."/>
            <person name="Likhitwitayawuid K."/>
            <person name="Tanasupawat S."/>
        </authorList>
    </citation>
    <scope>NUCLEOTIDE SEQUENCE [LARGE SCALE GENOMIC DNA]</scope>
    <source>
        <strain evidence="2 3">DR6-1</strain>
    </source>
</reference>
<accession>A0A7W3ZG92</accession>
<dbReference type="Proteomes" id="UP000526734">
    <property type="component" value="Unassembled WGS sequence"/>
</dbReference>
<feature type="compositionally biased region" description="Polar residues" evidence="1">
    <location>
        <begin position="39"/>
        <end position="53"/>
    </location>
</feature>
<name>A0A7W3ZG92_9PSEU</name>
<dbReference type="EMBL" id="JACGZW010000023">
    <property type="protein sequence ID" value="MBB1159897.1"/>
    <property type="molecule type" value="Genomic_DNA"/>
</dbReference>
<feature type="region of interest" description="Disordered" evidence="1">
    <location>
        <begin position="38"/>
        <end position="57"/>
    </location>
</feature>